<evidence type="ECO:0000313" key="10">
    <source>
        <dbReference type="EMBL" id="MBZ2387750.1"/>
    </source>
</evidence>
<comment type="caution">
    <text evidence="10">The sequence shown here is derived from an EMBL/GenBank/DDBJ whole genome shotgun (WGS) entry which is preliminary data.</text>
</comment>
<keyword evidence="6 7" id="KW-0472">Membrane</keyword>
<feature type="domain" description="Prepilin type IV endopeptidase peptidase" evidence="8">
    <location>
        <begin position="109"/>
        <end position="211"/>
    </location>
</feature>
<evidence type="ECO:0000259" key="9">
    <source>
        <dbReference type="Pfam" id="PF06750"/>
    </source>
</evidence>
<feature type="transmembrane region" description="Helical" evidence="7">
    <location>
        <begin position="105"/>
        <end position="122"/>
    </location>
</feature>
<evidence type="ECO:0000256" key="4">
    <source>
        <dbReference type="ARBA" id="ARBA00022692"/>
    </source>
</evidence>
<evidence type="ECO:0000256" key="5">
    <source>
        <dbReference type="ARBA" id="ARBA00022989"/>
    </source>
</evidence>
<feature type="transmembrane region" description="Helical" evidence="7">
    <location>
        <begin position="180"/>
        <end position="211"/>
    </location>
</feature>
<evidence type="ECO:0000256" key="3">
    <source>
        <dbReference type="ARBA" id="ARBA00022475"/>
    </source>
</evidence>
<dbReference type="EMBL" id="JAIPME010000002">
    <property type="protein sequence ID" value="MBZ2387750.1"/>
    <property type="molecule type" value="Genomic_DNA"/>
</dbReference>
<organism evidence="10 11">
    <name type="scientific">Anaerococcus murdochii</name>
    <dbReference type="NCBI Taxonomy" id="411577"/>
    <lineage>
        <taxon>Bacteria</taxon>
        <taxon>Bacillati</taxon>
        <taxon>Bacillota</taxon>
        <taxon>Tissierellia</taxon>
        <taxon>Tissierellales</taxon>
        <taxon>Peptoniphilaceae</taxon>
        <taxon>Anaerococcus</taxon>
    </lineage>
</organism>
<evidence type="ECO:0000259" key="8">
    <source>
        <dbReference type="Pfam" id="PF01478"/>
    </source>
</evidence>
<proteinExistence type="inferred from homology"/>
<evidence type="ECO:0000256" key="6">
    <source>
        <dbReference type="ARBA" id="ARBA00023136"/>
    </source>
</evidence>
<keyword evidence="11" id="KW-1185">Reference proteome</keyword>
<protein>
    <submittedName>
        <fullName evidence="10">Prepilin peptidase</fullName>
    </submittedName>
</protein>
<dbReference type="PANTHER" id="PTHR30487">
    <property type="entry name" value="TYPE 4 PREPILIN-LIKE PROTEINS LEADER PEPTIDE-PROCESSING ENZYME"/>
    <property type="match status" value="1"/>
</dbReference>
<comment type="similarity">
    <text evidence="2">Belongs to the peptidase A24 family.</text>
</comment>
<dbReference type="InterPro" id="IPR000045">
    <property type="entry name" value="Prepilin_IV_endopep_pep"/>
</dbReference>
<feature type="transmembrane region" description="Helical" evidence="7">
    <location>
        <begin position="223"/>
        <end position="240"/>
    </location>
</feature>
<sequence length="244" mass="27691">MEIKLEIIIIIFLIFMLGASIGSFIGALVYRREEGISILSPPSFCDYCGKRILKRDLLPVFSFILLRGRTRCCGEKISIDKVLLEILGGLGFVFAFFYYGFFEGIFIALGLSLCLLISFTDYKYMEIYDRDLKVLLILAFIYRLIFLSVNLKFLAYSIIFSLGFLLIRWVSKGGLGDGDLFFYLGLFCFLENSLIPCFILFSIWVGAGFAIIKAIRQRSLKGAIALCPAISIGFLLVLFFKDYL</sequence>
<keyword evidence="5 7" id="KW-1133">Transmembrane helix</keyword>
<dbReference type="PANTHER" id="PTHR30487:SF0">
    <property type="entry name" value="PREPILIN LEADER PEPTIDASE_N-METHYLTRANSFERASE-RELATED"/>
    <property type="match status" value="1"/>
</dbReference>
<accession>A0ABS7T1U5</accession>
<dbReference type="Proteomes" id="UP000734271">
    <property type="component" value="Unassembled WGS sequence"/>
</dbReference>
<evidence type="ECO:0000256" key="2">
    <source>
        <dbReference type="ARBA" id="ARBA00005801"/>
    </source>
</evidence>
<name>A0ABS7T1U5_9FIRM</name>
<dbReference type="InterPro" id="IPR010627">
    <property type="entry name" value="Prepilin_pept_A24_N"/>
</dbReference>
<keyword evidence="4 7" id="KW-0812">Transmembrane</keyword>
<evidence type="ECO:0000313" key="11">
    <source>
        <dbReference type="Proteomes" id="UP000734271"/>
    </source>
</evidence>
<dbReference type="Pfam" id="PF01478">
    <property type="entry name" value="Peptidase_A24"/>
    <property type="match status" value="1"/>
</dbReference>
<dbReference type="RefSeq" id="WP_223420609.1">
    <property type="nucleotide sequence ID" value="NZ_JAIPME010000002.1"/>
</dbReference>
<feature type="domain" description="Prepilin peptidase A24 N-terminal" evidence="9">
    <location>
        <begin position="17"/>
        <end position="97"/>
    </location>
</feature>
<gene>
    <name evidence="10" type="ORF">K8P03_10750</name>
</gene>
<comment type="subcellular location">
    <subcellularLocation>
        <location evidence="1">Cell membrane</location>
        <topology evidence="1">Multi-pass membrane protein</topology>
    </subcellularLocation>
</comment>
<reference evidence="10 11" key="1">
    <citation type="submission" date="2021-08" db="EMBL/GenBank/DDBJ databases">
        <title>FDA dAtabase for Regulatory Grade micrObial Sequences (FDA-ARGOS): Supporting development and validation of Infectious Disease Dx tests.</title>
        <authorList>
            <person name="Sproer C."/>
            <person name="Gronow S."/>
            <person name="Severitt S."/>
            <person name="Schroder I."/>
            <person name="Tallon L."/>
            <person name="Sadzewicz L."/>
            <person name="Zhao X."/>
            <person name="Boylan J."/>
            <person name="Ott S."/>
            <person name="Bowen H."/>
            <person name="Vavikolanu K."/>
            <person name="Hazen T."/>
            <person name="Aluvathingal J."/>
            <person name="Nadendla S."/>
            <person name="Lowell S."/>
            <person name="Myers T."/>
            <person name="Yan Y."/>
            <person name="Sichtig H."/>
        </authorList>
    </citation>
    <scope>NUCLEOTIDE SEQUENCE [LARGE SCALE GENOMIC DNA]</scope>
    <source>
        <strain evidence="10 11">FDAARGOS_1460</strain>
    </source>
</reference>
<feature type="transmembrane region" description="Helical" evidence="7">
    <location>
        <begin position="6"/>
        <end position="30"/>
    </location>
</feature>
<keyword evidence="3" id="KW-1003">Cell membrane</keyword>
<evidence type="ECO:0000256" key="1">
    <source>
        <dbReference type="ARBA" id="ARBA00004651"/>
    </source>
</evidence>
<dbReference type="InterPro" id="IPR050882">
    <property type="entry name" value="Prepilin_peptidase/N-MTase"/>
</dbReference>
<evidence type="ECO:0000256" key="7">
    <source>
        <dbReference type="SAM" id="Phobius"/>
    </source>
</evidence>
<dbReference type="Pfam" id="PF06750">
    <property type="entry name" value="A24_N_bact"/>
    <property type="match status" value="1"/>
</dbReference>
<feature type="transmembrane region" description="Helical" evidence="7">
    <location>
        <begin position="134"/>
        <end position="160"/>
    </location>
</feature>